<dbReference type="Proteomes" id="UP000246744">
    <property type="component" value="Unassembled WGS sequence"/>
</dbReference>
<dbReference type="AlphaFoldDB" id="A0A317Q244"/>
<comment type="caution">
    <text evidence="1">The sequence shown here is derived from an EMBL/GenBank/DDBJ whole genome shotgun (WGS) entry which is preliminary data.</text>
</comment>
<proteinExistence type="predicted"/>
<protein>
    <submittedName>
        <fullName evidence="1">Uncharacterized protein</fullName>
    </submittedName>
</protein>
<organism evidence="1 2">
    <name type="scientific">Mangrovibacter plantisponsor</name>
    <dbReference type="NCBI Taxonomy" id="451513"/>
    <lineage>
        <taxon>Bacteria</taxon>
        <taxon>Pseudomonadati</taxon>
        <taxon>Pseudomonadota</taxon>
        <taxon>Gammaproteobacteria</taxon>
        <taxon>Enterobacterales</taxon>
        <taxon>Enterobacteriaceae</taxon>
        <taxon>Mangrovibacter</taxon>
    </lineage>
</organism>
<accession>A0A317Q244</accession>
<name>A0A317Q244_9ENTR</name>
<evidence type="ECO:0000313" key="2">
    <source>
        <dbReference type="Proteomes" id="UP000246744"/>
    </source>
</evidence>
<reference evidence="1 2" key="1">
    <citation type="submission" date="2018-05" db="EMBL/GenBank/DDBJ databases">
        <title>Genomic Encyclopedia of Type Strains, Phase IV (KMG-IV): sequencing the most valuable type-strain genomes for metagenomic binning, comparative biology and taxonomic classification.</title>
        <authorList>
            <person name="Goeker M."/>
        </authorList>
    </citation>
    <scope>NUCLEOTIDE SEQUENCE [LARGE SCALE GENOMIC DNA]</scope>
    <source>
        <strain evidence="1 2">DSM 19579</strain>
    </source>
</reference>
<gene>
    <name evidence="1" type="ORF">DES37_106316</name>
</gene>
<keyword evidence="2" id="KW-1185">Reference proteome</keyword>
<sequence>MLNIISLLVDVSSMVCDFLYLRDRKKAERKTLRGAPFRKIPVIQMQPGEKAVQEEGGNTTCNTKEAK</sequence>
<dbReference type="EMBL" id="QGTS01000006">
    <property type="protein sequence ID" value="PWW09192.1"/>
    <property type="molecule type" value="Genomic_DNA"/>
</dbReference>
<evidence type="ECO:0000313" key="1">
    <source>
        <dbReference type="EMBL" id="PWW09192.1"/>
    </source>
</evidence>
<dbReference type="RefSeq" id="WP_110025923.1">
    <property type="nucleotide sequence ID" value="NZ_QGTS01000006.1"/>
</dbReference>